<gene>
    <name evidence="1" type="ORF">G6F64_003354</name>
</gene>
<dbReference type="Proteomes" id="UP000716291">
    <property type="component" value="Unassembled WGS sequence"/>
</dbReference>
<accession>A0A9P6XF99</accession>
<evidence type="ECO:0000313" key="1">
    <source>
        <dbReference type="EMBL" id="KAG1312029.1"/>
    </source>
</evidence>
<dbReference type="EMBL" id="JAANQT010000325">
    <property type="protein sequence ID" value="KAG1312029.1"/>
    <property type="molecule type" value="Genomic_DNA"/>
</dbReference>
<name>A0A9P6XF99_RHIOR</name>
<organism evidence="1 2">
    <name type="scientific">Rhizopus oryzae</name>
    <name type="common">Mucormycosis agent</name>
    <name type="synonym">Rhizopus arrhizus var. delemar</name>
    <dbReference type="NCBI Taxonomy" id="64495"/>
    <lineage>
        <taxon>Eukaryota</taxon>
        <taxon>Fungi</taxon>
        <taxon>Fungi incertae sedis</taxon>
        <taxon>Mucoromycota</taxon>
        <taxon>Mucoromycotina</taxon>
        <taxon>Mucoromycetes</taxon>
        <taxon>Mucorales</taxon>
        <taxon>Mucorineae</taxon>
        <taxon>Rhizopodaceae</taxon>
        <taxon>Rhizopus</taxon>
    </lineage>
</organism>
<protein>
    <submittedName>
        <fullName evidence="1">Uncharacterized protein</fullName>
    </submittedName>
</protein>
<evidence type="ECO:0000313" key="2">
    <source>
        <dbReference type="Proteomes" id="UP000716291"/>
    </source>
</evidence>
<reference evidence="1" key="1">
    <citation type="journal article" date="2020" name="Microb. Genom.">
        <title>Genetic diversity of clinical and environmental Mucorales isolates obtained from an investigation of mucormycosis cases among solid organ transplant recipients.</title>
        <authorList>
            <person name="Nguyen M.H."/>
            <person name="Kaul D."/>
            <person name="Muto C."/>
            <person name="Cheng S.J."/>
            <person name="Richter R.A."/>
            <person name="Bruno V.M."/>
            <person name="Liu G."/>
            <person name="Beyhan S."/>
            <person name="Sundermann A.J."/>
            <person name="Mounaud S."/>
            <person name="Pasculle A.W."/>
            <person name="Nierman W.C."/>
            <person name="Driscoll E."/>
            <person name="Cumbie R."/>
            <person name="Clancy C.J."/>
            <person name="Dupont C.L."/>
        </authorList>
    </citation>
    <scope>NUCLEOTIDE SEQUENCE</scope>
    <source>
        <strain evidence="1">GL11</strain>
    </source>
</reference>
<comment type="caution">
    <text evidence="1">The sequence shown here is derived from an EMBL/GenBank/DDBJ whole genome shotgun (WGS) entry which is preliminary data.</text>
</comment>
<sequence>MDRKIESLQQELVDIAALNTGIRSREHGEKSAGYLKRIHQVRTVEQSVNVLQGPTPGLTISSRTQLMKVSQAFYQELYSADPVDEHGIDCYLQDIADLPQLNE</sequence>
<proteinExistence type="predicted"/>
<dbReference type="AlphaFoldDB" id="A0A9P6XF99"/>
<keyword evidence="2" id="KW-1185">Reference proteome</keyword>